<evidence type="ECO:0000256" key="2">
    <source>
        <dbReference type="ARBA" id="ARBA00022723"/>
    </source>
</evidence>
<dbReference type="Gene3D" id="1.10.760.10">
    <property type="entry name" value="Cytochrome c-like domain"/>
    <property type="match status" value="1"/>
</dbReference>
<dbReference type="GO" id="GO:0020037">
    <property type="term" value="F:heme binding"/>
    <property type="evidence" value="ECO:0007669"/>
    <property type="project" value="InterPro"/>
</dbReference>
<dbReference type="GO" id="GO:0046872">
    <property type="term" value="F:metal ion binding"/>
    <property type="evidence" value="ECO:0007669"/>
    <property type="project" value="UniProtKB-KW"/>
</dbReference>
<sequence>MRAAVLLAVAALALSGCSEKLPPAPTPEEALQLKPTDARLADLYETSCKACHASPGTGAPLVRDRVAWDPRWKQGEAVLLDHTIQGFKAMPASGQCVACAPADFQGLIRFMAGREDPA</sequence>
<dbReference type="KEGG" id="chq:AQ619_10235"/>
<evidence type="ECO:0000256" key="1">
    <source>
        <dbReference type="ARBA" id="ARBA00022617"/>
    </source>
</evidence>
<proteinExistence type="predicted"/>
<protein>
    <submittedName>
        <fullName evidence="5">Cytochrome C</fullName>
    </submittedName>
</protein>
<keyword evidence="1" id="KW-0349">Heme</keyword>
<feature type="domain" description="Cytochrome c" evidence="4">
    <location>
        <begin position="38"/>
        <end position="111"/>
    </location>
</feature>
<evidence type="ECO:0000259" key="4">
    <source>
        <dbReference type="Pfam" id="PF13442"/>
    </source>
</evidence>
<dbReference type="Pfam" id="PF13442">
    <property type="entry name" value="Cytochrome_CBB3"/>
    <property type="match status" value="1"/>
</dbReference>
<gene>
    <name evidence="5" type="ORF">AQ619_10235</name>
</gene>
<dbReference type="PANTHER" id="PTHR40942:SF4">
    <property type="entry name" value="CYTOCHROME C5"/>
    <property type="match status" value="1"/>
</dbReference>
<dbReference type="PROSITE" id="PS51257">
    <property type="entry name" value="PROKAR_LIPOPROTEIN"/>
    <property type="match status" value="1"/>
</dbReference>
<keyword evidence="3" id="KW-0408">Iron</keyword>
<name>A0A0P0NZX5_9CAUL</name>
<accession>A0A0P0NZX5</accession>
<organism evidence="5 6">
    <name type="scientific">Caulobacter henricii</name>
    <dbReference type="NCBI Taxonomy" id="69395"/>
    <lineage>
        <taxon>Bacteria</taxon>
        <taxon>Pseudomonadati</taxon>
        <taxon>Pseudomonadota</taxon>
        <taxon>Alphaproteobacteria</taxon>
        <taxon>Caulobacterales</taxon>
        <taxon>Caulobacteraceae</taxon>
        <taxon>Caulobacter</taxon>
    </lineage>
</organism>
<keyword evidence="2" id="KW-0479">Metal-binding</keyword>
<keyword evidence="6" id="KW-1185">Reference proteome</keyword>
<dbReference type="Proteomes" id="UP000056905">
    <property type="component" value="Chromosome"/>
</dbReference>
<dbReference type="PANTHER" id="PTHR40942">
    <property type="match status" value="1"/>
</dbReference>
<dbReference type="InterPro" id="IPR036909">
    <property type="entry name" value="Cyt_c-like_dom_sf"/>
</dbReference>
<dbReference type="SUPFAM" id="SSF46626">
    <property type="entry name" value="Cytochrome c"/>
    <property type="match status" value="1"/>
</dbReference>
<dbReference type="OrthoDB" id="9814708at2"/>
<evidence type="ECO:0000256" key="3">
    <source>
        <dbReference type="ARBA" id="ARBA00023004"/>
    </source>
</evidence>
<dbReference type="RefSeq" id="WP_062146954.1">
    <property type="nucleotide sequence ID" value="NZ_CP013002.1"/>
</dbReference>
<dbReference type="STRING" id="69395.AQ619_10235"/>
<dbReference type="AlphaFoldDB" id="A0A0P0NZX5"/>
<dbReference type="GO" id="GO:0009055">
    <property type="term" value="F:electron transfer activity"/>
    <property type="evidence" value="ECO:0007669"/>
    <property type="project" value="InterPro"/>
</dbReference>
<dbReference type="InterPro" id="IPR009056">
    <property type="entry name" value="Cyt_c-like_dom"/>
</dbReference>
<evidence type="ECO:0000313" key="5">
    <source>
        <dbReference type="EMBL" id="ALL13689.1"/>
    </source>
</evidence>
<evidence type="ECO:0000313" key="6">
    <source>
        <dbReference type="Proteomes" id="UP000056905"/>
    </source>
</evidence>
<reference evidence="5 6" key="1">
    <citation type="submission" date="2015-10" db="EMBL/GenBank/DDBJ databases">
        <title>Conservation of the essential genome among Caulobacter and Brevundimonas species.</title>
        <authorList>
            <person name="Scott D."/>
            <person name="Ely B."/>
        </authorList>
    </citation>
    <scope>NUCLEOTIDE SEQUENCE [LARGE SCALE GENOMIC DNA]</scope>
    <source>
        <strain evidence="5 6">CB4</strain>
    </source>
</reference>
<dbReference type="EMBL" id="CP013002">
    <property type="protein sequence ID" value="ALL13689.1"/>
    <property type="molecule type" value="Genomic_DNA"/>
</dbReference>